<accession>A0ABU2CIN8</accession>
<organism evidence="3 4">
    <name type="scientific">Promicromonospora iranensis</name>
    <dbReference type="NCBI Taxonomy" id="1105144"/>
    <lineage>
        <taxon>Bacteria</taxon>
        <taxon>Bacillati</taxon>
        <taxon>Actinomycetota</taxon>
        <taxon>Actinomycetes</taxon>
        <taxon>Micrococcales</taxon>
        <taxon>Promicromonosporaceae</taxon>
        <taxon>Promicromonospora</taxon>
    </lineage>
</organism>
<evidence type="ECO:0000313" key="3">
    <source>
        <dbReference type="EMBL" id="MDR7381077.1"/>
    </source>
</evidence>
<dbReference type="SUPFAM" id="SSF56281">
    <property type="entry name" value="Metallo-hydrolase/oxidoreductase"/>
    <property type="match status" value="1"/>
</dbReference>
<keyword evidence="1" id="KW-0378">Hydrolase</keyword>
<proteinExistence type="predicted"/>
<comment type="caution">
    <text evidence="3">The sequence shown here is derived from an EMBL/GenBank/DDBJ whole genome shotgun (WGS) entry which is preliminary data.</text>
</comment>
<feature type="domain" description="Metallo-beta-lactamase" evidence="2">
    <location>
        <begin position="29"/>
        <end position="225"/>
    </location>
</feature>
<dbReference type="InterPro" id="IPR001279">
    <property type="entry name" value="Metallo-B-lactamas"/>
</dbReference>
<dbReference type="Pfam" id="PF12706">
    <property type="entry name" value="Lactamase_B_2"/>
    <property type="match status" value="1"/>
</dbReference>
<evidence type="ECO:0000259" key="2">
    <source>
        <dbReference type="Pfam" id="PF12706"/>
    </source>
</evidence>
<dbReference type="EMBL" id="JAVDYE010000001">
    <property type="protein sequence ID" value="MDR7381077.1"/>
    <property type="molecule type" value="Genomic_DNA"/>
</dbReference>
<evidence type="ECO:0000313" key="4">
    <source>
        <dbReference type="Proteomes" id="UP001183585"/>
    </source>
</evidence>
<dbReference type="InterPro" id="IPR050114">
    <property type="entry name" value="UPF0173_UPF0282_UlaG_hydrolase"/>
</dbReference>
<gene>
    <name evidence="3" type="ORF">J2S48_000592</name>
</gene>
<protein>
    <submittedName>
        <fullName evidence="3">L-ascorbate metabolism protein UlaG (Beta-lactamase superfamily)</fullName>
    </submittedName>
</protein>
<reference evidence="3 4" key="1">
    <citation type="submission" date="2023-07" db="EMBL/GenBank/DDBJ databases">
        <title>Sequencing the genomes of 1000 actinobacteria strains.</title>
        <authorList>
            <person name="Klenk H.-P."/>
        </authorList>
    </citation>
    <scope>NUCLEOTIDE SEQUENCE [LARGE SCALE GENOMIC DNA]</scope>
    <source>
        <strain evidence="3 4">DSM 45554</strain>
    </source>
</reference>
<sequence length="255" mass="26745">MSEPSTASEQFLARVISGPTVLVEYGGLRLLTDPTFDPAGTYPGASPLERTVGSPVTADDVGAVDAVLLSHDEHADNLDNAGRAFLADVPLTLTTLSGAARLGGTARGVAPWEAIDVPRPGGGSITVTATRAQHGPDGSQPVVGDVIGFVLTGDGLPVVYISGDNASLDVVREVAERFDVEEAVLFAGAVRMPVVRDEPDLLTLDAERAVEAARLLDARRVLIAHVDSWAHFSEDLRTTVAAFDEAGMGDRLVRR</sequence>
<dbReference type="InterPro" id="IPR036866">
    <property type="entry name" value="RibonucZ/Hydroxyglut_hydro"/>
</dbReference>
<keyword evidence="4" id="KW-1185">Reference proteome</keyword>
<dbReference type="Gene3D" id="3.60.15.10">
    <property type="entry name" value="Ribonuclease Z/Hydroxyacylglutathione hydrolase-like"/>
    <property type="match status" value="1"/>
</dbReference>
<dbReference type="Proteomes" id="UP001183585">
    <property type="component" value="Unassembled WGS sequence"/>
</dbReference>
<dbReference type="PANTHER" id="PTHR43546">
    <property type="entry name" value="UPF0173 METAL-DEPENDENT HYDROLASE MJ1163-RELATED"/>
    <property type="match status" value="1"/>
</dbReference>
<name>A0ABU2CIN8_9MICO</name>
<dbReference type="RefSeq" id="WP_274997663.1">
    <property type="nucleotide sequence ID" value="NZ_JAJQQP010000017.1"/>
</dbReference>
<evidence type="ECO:0000256" key="1">
    <source>
        <dbReference type="ARBA" id="ARBA00022801"/>
    </source>
</evidence>
<dbReference type="PANTHER" id="PTHR43546:SF9">
    <property type="entry name" value="L-ASCORBATE-6-PHOSPHATE LACTONASE ULAG-RELATED"/>
    <property type="match status" value="1"/>
</dbReference>